<dbReference type="PANTHER" id="PTHR42711:SF5">
    <property type="entry name" value="ABC TRANSPORTER ATP-BINDING PROTEIN NATA"/>
    <property type="match status" value="1"/>
</dbReference>
<proteinExistence type="inferred from homology"/>
<dbReference type="InterPro" id="IPR017871">
    <property type="entry name" value="ABC_transporter-like_CS"/>
</dbReference>
<dbReference type="Pfam" id="PF00005">
    <property type="entry name" value="ABC_tran"/>
    <property type="match status" value="1"/>
</dbReference>
<dbReference type="EMBL" id="JBBMFM010000350">
    <property type="protein sequence ID" value="MEQ2429322.1"/>
    <property type="molecule type" value="Genomic_DNA"/>
</dbReference>
<evidence type="ECO:0000256" key="3">
    <source>
        <dbReference type="ARBA" id="ARBA00022741"/>
    </source>
</evidence>
<protein>
    <submittedName>
        <fullName evidence="6">ABC transporter ATP-binding protein</fullName>
    </submittedName>
</protein>
<evidence type="ECO:0000256" key="1">
    <source>
        <dbReference type="ARBA" id="ARBA00005417"/>
    </source>
</evidence>
<keyword evidence="4 6" id="KW-0067">ATP-binding</keyword>
<dbReference type="SMART" id="SM00382">
    <property type="entry name" value="AAA"/>
    <property type="match status" value="1"/>
</dbReference>
<gene>
    <name evidence="6" type="ORF">WMQ36_30605</name>
</gene>
<evidence type="ECO:0000256" key="2">
    <source>
        <dbReference type="ARBA" id="ARBA00022448"/>
    </source>
</evidence>
<dbReference type="InterPro" id="IPR027417">
    <property type="entry name" value="P-loop_NTPase"/>
</dbReference>
<name>A0ABV1DG33_9FIRM</name>
<dbReference type="InterPro" id="IPR003593">
    <property type="entry name" value="AAA+_ATPase"/>
</dbReference>
<dbReference type="PANTHER" id="PTHR42711">
    <property type="entry name" value="ABC TRANSPORTER ATP-BINDING PROTEIN"/>
    <property type="match status" value="1"/>
</dbReference>
<keyword evidence="7" id="KW-1185">Reference proteome</keyword>
<keyword evidence="2" id="KW-0813">Transport</keyword>
<organism evidence="6 7">
    <name type="scientific">Enterocloster hominis</name>
    <name type="common">ex Hitch et al. 2024</name>
    <dbReference type="NCBI Taxonomy" id="1917870"/>
    <lineage>
        <taxon>Bacteria</taxon>
        <taxon>Bacillati</taxon>
        <taxon>Bacillota</taxon>
        <taxon>Clostridia</taxon>
        <taxon>Lachnospirales</taxon>
        <taxon>Lachnospiraceae</taxon>
        <taxon>Enterocloster</taxon>
    </lineage>
</organism>
<evidence type="ECO:0000259" key="5">
    <source>
        <dbReference type="PROSITE" id="PS50893"/>
    </source>
</evidence>
<dbReference type="InterPro" id="IPR003439">
    <property type="entry name" value="ABC_transporter-like_ATP-bd"/>
</dbReference>
<evidence type="ECO:0000313" key="7">
    <source>
        <dbReference type="Proteomes" id="UP001454086"/>
    </source>
</evidence>
<dbReference type="Proteomes" id="UP001454086">
    <property type="component" value="Unassembled WGS sequence"/>
</dbReference>
<dbReference type="Gene3D" id="3.40.50.300">
    <property type="entry name" value="P-loop containing nucleotide triphosphate hydrolases"/>
    <property type="match status" value="1"/>
</dbReference>
<accession>A0ABV1DG33</accession>
<keyword evidence="3" id="KW-0547">Nucleotide-binding</keyword>
<reference evidence="6 7" key="1">
    <citation type="submission" date="2024-03" db="EMBL/GenBank/DDBJ databases">
        <title>Human intestinal bacterial collection.</title>
        <authorList>
            <person name="Pauvert C."/>
            <person name="Hitch T.C.A."/>
            <person name="Clavel T."/>
        </authorList>
    </citation>
    <scope>NUCLEOTIDE SEQUENCE [LARGE SCALE GENOMIC DNA]</scope>
    <source>
        <strain evidence="6 7">CLA-SR-H021</strain>
    </source>
</reference>
<dbReference type="GO" id="GO:0005524">
    <property type="term" value="F:ATP binding"/>
    <property type="evidence" value="ECO:0007669"/>
    <property type="project" value="UniProtKB-KW"/>
</dbReference>
<evidence type="ECO:0000313" key="6">
    <source>
        <dbReference type="EMBL" id="MEQ2429322.1"/>
    </source>
</evidence>
<dbReference type="InterPro" id="IPR050763">
    <property type="entry name" value="ABC_transporter_ATP-binding"/>
</dbReference>
<sequence>MEPIISLNQVSKSFSGRRVLSDVSLDIGKGSTVGIVGANGSGKSVLFNIICGFLIPDSGQVYVRGQALGKERDFPEDVGVLINSPGFIGLNTGLQNLRYLAGIRGVSGEKEIRSAMQKVGLDPEDKTKVEHYSLGMRQKLGIAQAIMENQDILILDEPFNTLDYKTYNDTKEIIRILQAEGRTILMTSHNYDDLETLCTHIYTIDEGRLGILSSEEMKKQFRG</sequence>
<comment type="similarity">
    <text evidence="1">Belongs to the ABC transporter superfamily.</text>
</comment>
<dbReference type="PROSITE" id="PS50893">
    <property type="entry name" value="ABC_TRANSPORTER_2"/>
    <property type="match status" value="1"/>
</dbReference>
<feature type="domain" description="ABC transporter" evidence="5">
    <location>
        <begin position="5"/>
        <end position="222"/>
    </location>
</feature>
<evidence type="ECO:0000256" key="4">
    <source>
        <dbReference type="ARBA" id="ARBA00022840"/>
    </source>
</evidence>
<dbReference type="PROSITE" id="PS00211">
    <property type="entry name" value="ABC_TRANSPORTER_1"/>
    <property type="match status" value="1"/>
</dbReference>
<dbReference type="RefSeq" id="WP_008722196.1">
    <property type="nucleotide sequence ID" value="NZ_JBBMFM010000350.1"/>
</dbReference>
<dbReference type="SUPFAM" id="SSF52540">
    <property type="entry name" value="P-loop containing nucleoside triphosphate hydrolases"/>
    <property type="match status" value="1"/>
</dbReference>
<comment type="caution">
    <text evidence="6">The sequence shown here is derived from an EMBL/GenBank/DDBJ whole genome shotgun (WGS) entry which is preliminary data.</text>
</comment>